<dbReference type="PANTHER" id="PTHR32332">
    <property type="entry name" value="2-NITROPROPANE DIOXYGENASE"/>
    <property type="match status" value="1"/>
</dbReference>
<dbReference type="InterPro" id="IPR013785">
    <property type="entry name" value="Aldolase_TIM"/>
</dbReference>
<evidence type="ECO:0000256" key="4">
    <source>
        <dbReference type="ARBA" id="ARBA00022643"/>
    </source>
</evidence>
<dbReference type="OrthoDB" id="9778912at2"/>
<keyword evidence="3" id="KW-0285">Flavoprotein</keyword>
<sequence length="319" mass="34811">MKKVTDILNTQYPLIQAPMSWLTSAKLVAAVSNAGGLGVLGPNAGQTTVTRDPDETAKRMQSEIKKVKRLTTKPFGINILTPKTDRSVAETRFTRELLDVAFIEEIKYFVVVGTAHQELFNLIKEHDGVIIFRPLTPTIDQMRLGEKYGADVAVATGSDEGGVIPEQDFGTFTVVPTMVDSVDIPVLAAGGINDHRGVKAAFALGAQGVYIGSRFLMTDEAPMSDQAKELVKKSSYDNIYRVSPTQRSIKTSIAEKYAKEEYLNPHNNDLDKQINSHGGVRPGMLLGDFNTGIVSINNGVDILNTVVSVKKLVHSLMDY</sequence>
<dbReference type="RefSeq" id="WP_153386409.1">
    <property type="nucleotide sequence ID" value="NZ_VDFO01000052.1"/>
</dbReference>
<evidence type="ECO:0000313" key="6">
    <source>
        <dbReference type="EMBL" id="MQS76779.1"/>
    </source>
</evidence>
<reference evidence="8 9" key="1">
    <citation type="journal article" date="2019" name="Syst. Appl. Microbiol.">
        <title>Polyphasic characterization of two novel Lactobacillus spp. isolated from blown salami packages: Description of Lactobacillus halodurans sp. nov. and Lactobacillus salsicarnum sp. nov.</title>
        <authorList>
            <person name="Schuster J.A."/>
            <person name="Klingl A."/>
            <person name="Vogel R.F."/>
            <person name="Ehrmann M.A."/>
        </authorList>
    </citation>
    <scope>NUCLEOTIDE SEQUENCE [LARGE SCALE GENOMIC DNA]</scope>
    <source>
        <strain evidence="7 8">TMW 1.1920</strain>
        <strain evidence="6 9">TMW 1.2172</strain>
    </source>
</reference>
<dbReference type="Proteomes" id="UP000414364">
    <property type="component" value="Unassembled WGS sequence"/>
</dbReference>
<evidence type="ECO:0000313" key="9">
    <source>
        <dbReference type="Proteomes" id="UP000414364"/>
    </source>
</evidence>
<keyword evidence="8" id="KW-1185">Reference proteome</keyword>
<dbReference type="SUPFAM" id="SSF51412">
    <property type="entry name" value="Inosine monophosphate dehydrogenase (IMPDH)"/>
    <property type="match status" value="1"/>
</dbReference>
<protein>
    <recommendedName>
        <fullName evidence="2">Probable nitronate monooxygenase</fullName>
    </recommendedName>
</protein>
<dbReference type="InterPro" id="IPR004136">
    <property type="entry name" value="NMO"/>
</dbReference>
<accession>A0A5P0ZZG3</accession>
<proteinExistence type="predicted"/>
<evidence type="ECO:0000256" key="3">
    <source>
        <dbReference type="ARBA" id="ARBA00022630"/>
    </source>
</evidence>
<dbReference type="GO" id="GO:0018580">
    <property type="term" value="F:nitronate monooxygenase activity"/>
    <property type="evidence" value="ECO:0007669"/>
    <property type="project" value="InterPro"/>
</dbReference>
<dbReference type="PANTHER" id="PTHR32332:SF20">
    <property type="entry name" value="2-NITROPROPANE DIOXYGENASE-LIKE PROTEIN"/>
    <property type="match status" value="1"/>
</dbReference>
<dbReference type="EMBL" id="VDFP01000026">
    <property type="protein sequence ID" value="MQS76779.1"/>
    <property type="molecule type" value="Genomic_DNA"/>
</dbReference>
<keyword evidence="7" id="KW-0223">Dioxygenase</keyword>
<dbReference type="Pfam" id="PF03060">
    <property type="entry name" value="NMO"/>
    <property type="match status" value="1"/>
</dbReference>
<name>A0A5P0ZZG3_9LACO</name>
<keyword evidence="4" id="KW-0288">FMN</keyword>
<comment type="caution">
    <text evidence="7">The sequence shown here is derived from an EMBL/GenBank/DDBJ whole genome shotgun (WGS) entry which is preliminary data.</text>
</comment>
<evidence type="ECO:0000256" key="5">
    <source>
        <dbReference type="ARBA" id="ARBA00023002"/>
    </source>
</evidence>
<dbReference type="Gene3D" id="3.20.20.70">
    <property type="entry name" value="Aldolase class I"/>
    <property type="match status" value="1"/>
</dbReference>
<organism evidence="7 8">
    <name type="scientific">Companilactobacillus halodurans</name>
    <dbReference type="NCBI Taxonomy" id="2584183"/>
    <lineage>
        <taxon>Bacteria</taxon>
        <taxon>Bacillati</taxon>
        <taxon>Bacillota</taxon>
        <taxon>Bacilli</taxon>
        <taxon>Lactobacillales</taxon>
        <taxon>Lactobacillaceae</taxon>
        <taxon>Companilactobacillus</taxon>
    </lineage>
</organism>
<dbReference type="Proteomes" id="UP000371423">
    <property type="component" value="Unassembled WGS sequence"/>
</dbReference>
<dbReference type="GO" id="GO:0051213">
    <property type="term" value="F:dioxygenase activity"/>
    <property type="evidence" value="ECO:0007669"/>
    <property type="project" value="UniProtKB-KW"/>
</dbReference>
<dbReference type="CDD" id="cd04730">
    <property type="entry name" value="NPD_like"/>
    <property type="match status" value="1"/>
</dbReference>
<dbReference type="AlphaFoldDB" id="A0A5P0ZZG3"/>
<keyword evidence="5" id="KW-0560">Oxidoreductase</keyword>
<evidence type="ECO:0000256" key="2">
    <source>
        <dbReference type="ARBA" id="ARBA00013457"/>
    </source>
</evidence>
<evidence type="ECO:0000313" key="8">
    <source>
        <dbReference type="Proteomes" id="UP000371423"/>
    </source>
</evidence>
<evidence type="ECO:0000313" key="7">
    <source>
        <dbReference type="EMBL" id="MQS98449.1"/>
    </source>
</evidence>
<comment type="function">
    <text evidence="1">Nitronate monooxygenase that uses molecular oxygen to catalyze the oxidative denitrification of alkyl nitronates. Acts on propionate 3-nitronate (P3N), the presumed physiological substrate. Probably functions in the detoxification of P3N, a metabolic poison produced by plants and fungi as a defense mechanism.</text>
</comment>
<gene>
    <name evidence="7" type="ORF">FHL05_11350</name>
    <name evidence="6" type="ORF">FHL06_10395</name>
</gene>
<evidence type="ECO:0000256" key="1">
    <source>
        <dbReference type="ARBA" id="ARBA00003535"/>
    </source>
</evidence>
<dbReference type="EMBL" id="VDFO01000052">
    <property type="protein sequence ID" value="MQS98449.1"/>
    <property type="molecule type" value="Genomic_DNA"/>
</dbReference>